<name>A0A939B9H5_9BIFI</name>
<keyword evidence="1" id="KW-1133">Transmembrane helix</keyword>
<dbReference type="Proteomes" id="UP000718821">
    <property type="component" value="Unassembled WGS sequence"/>
</dbReference>
<evidence type="ECO:0000313" key="2">
    <source>
        <dbReference type="EMBL" id="MBM6699230.1"/>
    </source>
</evidence>
<evidence type="ECO:0000313" key="3">
    <source>
        <dbReference type="Proteomes" id="UP000718821"/>
    </source>
</evidence>
<keyword evidence="1" id="KW-0812">Transmembrane</keyword>
<reference evidence="2" key="2">
    <citation type="journal article" date="2021" name="Sci. Rep.">
        <title>The distribution of antibiotic resistance genes in chicken gut microbiota commensals.</title>
        <authorList>
            <person name="Juricova H."/>
            <person name="Matiasovicova J."/>
            <person name="Kubasova T."/>
            <person name="Cejkova D."/>
            <person name="Rychlik I."/>
        </authorList>
    </citation>
    <scope>NUCLEOTIDE SEQUENCE</scope>
    <source>
        <strain evidence="2">An836</strain>
    </source>
</reference>
<accession>A0A939B9H5</accession>
<sequence length="155" mass="16138">MADGITLGTKLRFAAFALCLMPLVAPCACLLMWRQRVAASAATARTGGRLRYAALSPAAAMLSLLPMMLAVSAMLPASAVMPVTDMIGLIGAAAVTLAVGWAAALALGMRPCAGPGLCAAHAFRFDSHVGALTRSWSAPQWMPRWARFALPEAQI</sequence>
<feature type="transmembrane region" description="Helical" evidence="1">
    <location>
        <begin position="87"/>
        <end position="107"/>
    </location>
</feature>
<keyword evidence="3" id="KW-1185">Reference proteome</keyword>
<evidence type="ECO:0000256" key="1">
    <source>
        <dbReference type="SAM" id="Phobius"/>
    </source>
</evidence>
<organism evidence="2 3">
    <name type="scientific">Bifidobacterium pullorum subsp. saeculare</name>
    <dbReference type="NCBI Taxonomy" id="78257"/>
    <lineage>
        <taxon>Bacteria</taxon>
        <taxon>Bacillati</taxon>
        <taxon>Actinomycetota</taxon>
        <taxon>Actinomycetes</taxon>
        <taxon>Bifidobacteriales</taxon>
        <taxon>Bifidobacteriaceae</taxon>
        <taxon>Bifidobacterium</taxon>
    </lineage>
</organism>
<gene>
    <name evidence="2" type="ORF">H7U32_02575</name>
</gene>
<dbReference type="EMBL" id="JACLYU010000003">
    <property type="protein sequence ID" value="MBM6699230.1"/>
    <property type="molecule type" value="Genomic_DNA"/>
</dbReference>
<feature type="transmembrane region" description="Helical" evidence="1">
    <location>
        <begin position="54"/>
        <end position="75"/>
    </location>
</feature>
<proteinExistence type="predicted"/>
<dbReference type="AlphaFoldDB" id="A0A939B9H5"/>
<reference evidence="2" key="1">
    <citation type="submission" date="2020-08" db="EMBL/GenBank/DDBJ databases">
        <authorList>
            <person name="Cejkova D."/>
            <person name="Kubasova T."/>
            <person name="Jahodarova E."/>
            <person name="Rychlik I."/>
        </authorList>
    </citation>
    <scope>NUCLEOTIDE SEQUENCE</scope>
    <source>
        <strain evidence="2">An836</strain>
    </source>
</reference>
<feature type="transmembrane region" description="Helical" evidence="1">
    <location>
        <begin position="13"/>
        <end position="33"/>
    </location>
</feature>
<comment type="caution">
    <text evidence="2">The sequence shown here is derived from an EMBL/GenBank/DDBJ whole genome shotgun (WGS) entry which is preliminary data.</text>
</comment>
<dbReference type="RefSeq" id="WP_204467824.1">
    <property type="nucleotide sequence ID" value="NZ_JACLYU010000003.1"/>
</dbReference>
<protein>
    <submittedName>
        <fullName evidence="2">Uncharacterized protein</fullName>
    </submittedName>
</protein>
<keyword evidence="1" id="KW-0472">Membrane</keyword>